<accession>A0A5N6MS57</accession>
<gene>
    <name evidence="1" type="ORF">GD627_02780</name>
</gene>
<reference evidence="1 2" key="1">
    <citation type="submission" date="2019-08" db="EMBL/GenBank/DDBJ databases">
        <title>Arthrobacter sp. nov., isolated from plateau pika and Tibetan wild ass.</title>
        <authorList>
            <person name="Ge Y."/>
        </authorList>
    </citation>
    <scope>NUCLEOTIDE SEQUENCE [LARGE SCALE GENOMIC DNA]</scope>
    <source>
        <strain evidence="1 2">785</strain>
    </source>
</reference>
<proteinExistence type="predicted"/>
<evidence type="ECO:0000313" key="2">
    <source>
        <dbReference type="Proteomes" id="UP000326852"/>
    </source>
</evidence>
<evidence type="ECO:0008006" key="3">
    <source>
        <dbReference type="Google" id="ProtNLM"/>
    </source>
</evidence>
<organism evidence="1 2">
    <name type="scientific">Arthrobacter yangruifuii</name>
    <dbReference type="NCBI Taxonomy" id="2606616"/>
    <lineage>
        <taxon>Bacteria</taxon>
        <taxon>Bacillati</taxon>
        <taxon>Actinomycetota</taxon>
        <taxon>Actinomycetes</taxon>
        <taxon>Micrococcales</taxon>
        <taxon>Micrococcaceae</taxon>
        <taxon>Arthrobacter</taxon>
    </lineage>
</organism>
<comment type="caution">
    <text evidence="1">The sequence shown here is derived from an EMBL/GenBank/DDBJ whole genome shotgun (WGS) entry which is preliminary data.</text>
</comment>
<sequence>MPVANVHSPRTTARAKRVRSIRSLRRGDTVEARSGGTTYFRGEVQDTAPGLSTVWIRDESTGLRTAASMDDFTFWKV</sequence>
<dbReference type="Proteomes" id="UP000326852">
    <property type="component" value="Unassembled WGS sequence"/>
</dbReference>
<dbReference type="EMBL" id="VTFX01000001">
    <property type="protein sequence ID" value="KAD4060015.1"/>
    <property type="molecule type" value="Genomic_DNA"/>
</dbReference>
<dbReference type="RefSeq" id="WP_152271257.1">
    <property type="nucleotide sequence ID" value="NZ_VTFX01000001.1"/>
</dbReference>
<name>A0A5N6MS57_9MICC</name>
<evidence type="ECO:0000313" key="1">
    <source>
        <dbReference type="EMBL" id="KAD4060015.1"/>
    </source>
</evidence>
<keyword evidence="2" id="KW-1185">Reference proteome</keyword>
<dbReference type="AlphaFoldDB" id="A0A5N6MS57"/>
<protein>
    <recommendedName>
        <fullName evidence="3">DUF1918 domain-containing protein</fullName>
    </recommendedName>
</protein>